<organism evidence="1 2">
    <name type="scientific">Vicingus serpentipes</name>
    <dbReference type="NCBI Taxonomy" id="1926625"/>
    <lineage>
        <taxon>Bacteria</taxon>
        <taxon>Pseudomonadati</taxon>
        <taxon>Bacteroidota</taxon>
        <taxon>Flavobacteriia</taxon>
        <taxon>Flavobacteriales</taxon>
        <taxon>Vicingaceae</taxon>
        <taxon>Vicingus</taxon>
    </lineage>
</organism>
<gene>
    <name evidence="1" type="ORF">FRY74_10625</name>
</gene>
<dbReference type="Gene3D" id="3.30.1150.10">
    <property type="match status" value="1"/>
</dbReference>
<reference evidence="1 2" key="1">
    <citation type="submission" date="2019-08" db="EMBL/GenBank/DDBJ databases">
        <title>Genome of Vicingus serpentipes NCIMB 15042.</title>
        <authorList>
            <person name="Bowman J.P."/>
        </authorList>
    </citation>
    <scope>NUCLEOTIDE SEQUENCE [LARGE SCALE GENOMIC DNA]</scope>
    <source>
        <strain evidence="1 2">NCIMB 15042</strain>
    </source>
</reference>
<name>A0A5C6RPH9_9FLAO</name>
<keyword evidence="2" id="KW-1185">Reference proteome</keyword>
<accession>A0A5C6RPH9</accession>
<dbReference type="RefSeq" id="WP_147101342.1">
    <property type="nucleotide sequence ID" value="NZ_VOOS01000005.1"/>
</dbReference>
<evidence type="ECO:0008006" key="3">
    <source>
        <dbReference type="Google" id="ProtNLM"/>
    </source>
</evidence>
<dbReference type="AlphaFoldDB" id="A0A5C6RPH9"/>
<dbReference type="Proteomes" id="UP000321721">
    <property type="component" value="Unassembled WGS sequence"/>
</dbReference>
<dbReference type="SUPFAM" id="SSF74653">
    <property type="entry name" value="TolA/TonB C-terminal domain"/>
    <property type="match status" value="1"/>
</dbReference>
<comment type="caution">
    <text evidence="1">The sequence shown here is derived from an EMBL/GenBank/DDBJ whole genome shotgun (WGS) entry which is preliminary data.</text>
</comment>
<proteinExistence type="predicted"/>
<dbReference type="OrthoDB" id="1436672at2"/>
<protein>
    <recommendedName>
        <fullName evidence="3">TonB C-terminal domain-containing protein</fullName>
    </recommendedName>
</protein>
<evidence type="ECO:0000313" key="2">
    <source>
        <dbReference type="Proteomes" id="UP000321721"/>
    </source>
</evidence>
<dbReference type="EMBL" id="VOOS01000005">
    <property type="protein sequence ID" value="TXB64238.1"/>
    <property type="molecule type" value="Genomic_DNA"/>
</dbReference>
<sequence>MKTSIAFICAAFIMIALTSFEYFNPIIQSSQKFCSQVSLENREEPKLDFFYGYGSRFSGITKTAILKATSITDFFPEEHVQRIISYGETSLVIVKYERESDEREYSVGPLLSDAQRKILESADYSTNFNIRAVCKQHNPETGILENSVYNPHFTIVPEKQAEFTEGKEVLINYLKENSTKEKAIAQSREKLRPAKIYFTVTKDGKISNVKLGNHSGYEVIDAKMMKLITNMPGNWKPAENEKGEKVDQELVVSYGLEGC</sequence>
<evidence type="ECO:0000313" key="1">
    <source>
        <dbReference type="EMBL" id="TXB64238.1"/>
    </source>
</evidence>